<feature type="transmembrane region" description="Helical" evidence="1">
    <location>
        <begin position="290"/>
        <end position="315"/>
    </location>
</feature>
<keyword evidence="1" id="KW-0472">Membrane</keyword>
<feature type="transmembrane region" description="Helical" evidence="1">
    <location>
        <begin position="166"/>
        <end position="185"/>
    </location>
</feature>
<gene>
    <name evidence="2" type="ORF">METZ01_LOCUS120305</name>
</gene>
<organism evidence="2">
    <name type="scientific">marine metagenome</name>
    <dbReference type="NCBI Taxonomy" id="408172"/>
    <lineage>
        <taxon>unclassified sequences</taxon>
        <taxon>metagenomes</taxon>
        <taxon>ecological metagenomes</taxon>
    </lineage>
</organism>
<feature type="transmembrane region" description="Helical" evidence="1">
    <location>
        <begin position="190"/>
        <end position="207"/>
    </location>
</feature>
<proteinExistence type="predicted"/>
<reference evidence="2" key="1">
    <citation type="submission" date="2018-05" db="EMBL/GenBank/DDBJ databases">
        <authorList>
            <person name="Lanie J.A."/>
            <person name="Ng W.-L."/>
            <person name="Kazmierczak K.M."/>
            <person name="Andrzejewski T.M."/>
            <person name="Davidsen T.M."/>
            <person name="Wayne K.J."/>
            <person name="Tettelin H."/>
            <person name="Glass J.I."/>
            <person name="Rusch D."/>
            <person name="Podicherti R."/>
            <person name="Tsui H.-C.T."/>
            <person name="Winkler M.E."/>
        </authorList>
    </citation>
    <scope>NUCLEOTIDE SEQUENCE</scope>
</reference>
<protein>
    <submittedName>
        <fullName evidence="2">Uncharacterized protein</fullName>
    </submittedName>
</protein>
<feature type="transmembrane region" description="Helical" evidence="1">
    <location>
        <begin position="335"/>
        <end position="356"/>
    </location>
</feature>
<name>A0A381XSS0_9ZZZZ</name>
<dbReference type="AlphaFoldDB" id="A0A381XSS0"/>
<evidence type="ECO:0000256" key="1">
    <source>
        <dbReference type="SAM" id="Phobius"/>
    </source>
</evidence>
<keyword evidence="1" id="KW-1133">Transmembrane helix</keyword>
<evidence type="ECO:0000313" key="2">
    <source>
        <dbReference type="EMBL" id="SVA67451.1"/>
    </source>
</evidence>
<dbReference type="EMBL" id="UINC01016145">
    <property type="protein sequence ID" value="SVA67451.1"/>
    <property type="molecule type" value="Genomic_DNA"/>
</dbReference>
<sequence>MEEIKEKPSKIPKIGEVINYKDFFGEYPIIFGIKIISSLALVYVILEFYNYHNPLDSLITKYARGAIPGFKPDPAIFVVWSFIAGFGFYTFTLFKGKYKFFLLLATVILLAQYISDPALDWQVGEHVIPSQVVNEETEKTQWKWKPIKILYDDTEGSEKRIDDARIRVSNLIFGSIAFLGAFGIWKRKGWAIAGSIALAIIIGFLHSPNLCLENHDADFCGYEVKEQERTWDEYLTSGIFIGLGFIIYIELSYAAIKYENYAEQFKPAGLDISLLTDVQRKGVSRTLRTLFVSYLMNLGVMLIITFTLAEVVINVNDYLATSEGRIQDSVELQGPYGIVFTSLIFFMLLGFVRMFIGADYDTEDT</sequence>
<feature type="transmembrane region" description="Helical" evidence="1">
    <location>
        <begin position="27"/>
        <end position="46"/>
    </location>
</feature>
<accession>A0A381XSS0</accession>
<feature type="transmembrane region" description="Helical" evidence="1">
    <location>
        <begin position="74"/>
        <end position="91"/>
    </location>
</feature>
<feature type="transmembrane region" description="Helical" evidence="1">
    <location>
        <begin position="234"/>
        <end position="256"/>
    </location>
</feature>
<keyword evidence="1" id="KW-0812">Transmembrane</keyword>